<feature type="compositionally biased region" description="Polar residues" evidence="3">
    <location>
        <begin position="1219"/>
        <end position="1236"/>
    </location>
</feature>
<keyword evidence="1" id="KW-0862">Zinc</keyword>
<dbReference type="OrthoDB" id="8197317at2759"/>
<feature type="compositionally biased region" description="Basic and acidic residues" evidence="3">
    <location>
        <begin position="1028"/>
        <end position="1037"/>
    </location>
</feature>
<feature type="region of interest" description="Disordered" evidence="3">
    <location>
        <begin position="718"/>
        <end position="748"/>
    </location>
</feature>
<dbReference type="STRING" id="597456.A0A0L7R7M9"/>
<dbReference type="GO" id="GO:0008270">
    <property type="term" value="F:zinc ion binding"/>
    <property type="evidence" value="ECO:0007669"/>
    <property type="project" value="UniProtKB-KW"/>
</dbReference>
<evidence type="ECO:0000313" key="6">
    <source>
        <dbReference type="Proteomes" id="UP000053825"/>
    </source>
</evidence>
<evidence type="ECO:0000256" key="1">
    <source>
        <dbReference type="PROSITE-ProRule" id="PRU00723"/>
    </source>
</evidence>
<feature type="region of interest" description="Disordered" evidence="3">
    <location>
        <begin position="326"/>
        <end position="357"/>
    </location>
</feature>
<feature type="compositionally biased region" description="Basic residues" evidence="3">
    <location>
        <begin position="247"/>
        <end position="259"/>
    </location>
</feature>
<gene>
    <name evidence="5" type="ORF">WH47_11951</name>
</gene>
<feature type="compositionally biased region" description="Basic and acidic residues" evidence="3">
    <location>
        <begin position="959"/>
        <end position="982"/>
    </location>
</feature>
<evidence type="ECO:0000313" key="5">
    <source>
        <dbReference type="EMBL" id="KOC66887.1"/>
    </source>
</evidence>
<dbReference type="PROSITE" id="PS50103">
    <property type="entry name" value="ZF_C3H1"/>
    <property type="match status" value="1"/>
</dbReference>
<protein>
    <recommendedName>
        <fullName evidence="4">C3H1-type domain-containing protein</fullName>
    </recommendedName>
</protein>
<feature type="compositionally biased region" description="Polar residues" evidence="3">
    <location>
        <begin position="1016"/>
        <end position="1027"/>
    </location>
</feature>
<dbReference type="Proteomes" id="UP000053825">
    <property type="component" value="Unassembled WGS sequence"/>
</dbReference>
<feature type="region of interest" description="Disordered" evidence="3">
    <location>
        <begin position="369"/>
        <end position="390"/>
    </location>
</feature>
<feature type="compositionally biased region" description="Basic residues" evidence="3">
    <location>
        <begin position="920"/>
        <end position="935"/>
    </location>
</feature>
<feature type="region of interest" description="Disordered" evidence="3">
    <location>
        <begin position="1518"/>
        <end position="1566"/>
    </location>
</feature>
<feature type="compositionally biased region" description="Polar residues" evidence="3">
    <location>
        <begin position="436"/>
        <end position="445"/>
    </location>
</feature>
<feature type="compositionally biased region" description="Low complexity" evidence="3">
    <location>
        <begin position="718"/>
        <end position="729"/>
    </location>
</feature>
<dbReference type="InterPro" id="IPR000571">
    <property type="entry name" value="Znf_CCCH"/>
</dbReference>
<feature type="compositionally biased region" description="Low complexity" evidence="3">
    <location>
        <begin position="328"/>
        <end position="337"/>
    </location>
</feature>
<evidence type="ECO:0000256" key="2">
    <source>
        <dbReference type="SAM" id="Coils"/>
    </source>
</evidence>
<feature type="region of interest" description="Disordered" evidence="3">
    <location>
        <begin position="1"/>
        <end position="24"/>
    </location>
</feature>
<dbReference type="EMBL" id="KQ414638">
    <property type="protein sequence ID" value="KOC66887.1"/>
    <property type="molecule type" value="Genomic_DNA"/>
</dbReference>
<keyword evidence="6" id="KW-1185">Reference proteome</keyword>
<evidence type="ECO:0000256" key="3">
    <source>
        <dbReference type="SAM" id="MobiDB-lite"/>
    </source>
</evidence>
<feature type="zinc finger region" description="C3H1-type" evidence="1">
    <location>
        <begin position="1953"/>
        <end position="1979"/>
    </location>
</feature>
<evidence type="ECO:0000259" key="4">
    <source>
        <dbReference type="PROSITE" id="PS50103"/>
    </source>
</evidence>
<accession>A0A0L7R7M9</accession>
<keyword evidence="1" id="KW-0863">Zinc-finger</keyword>
<proteinExistence type="predicted"/>
<feature type="region of interest" description="Disordered" evidence="3">
    <location>
        <begin position="1205"/>
        <end position="1236"/>
    </location>
</feature>
<feature type="compositionally biased region" description="Polar residues" evidence="3">
    <location>
        <begin position="1526"/>
        <end position="1553"/>
    </location>
</feature>
<feature type="compositionally biased region" description="Basic residues" evidence="3">
    <location>
        <begin position="216"/>
        <end position="234"/>
    </location>
</feature>
<keyword evidence="1" id="KW-0479">Metal-binding</keyword>
<reference evidence="5 6" key="1">
    <citation type="submission" date="2015-07" db="EMBL/GenBank/DDBJ databases">
        <title>The genome of Habropoda laboriosa.</title>
        <authorList>
            <person name="Pan H."/>
            <person name="Kapheim K."/>
        </authorList>
    </citation>
    <scope>NUCLEOTIDE SEQUENCE [LARGE SCALE GENOMIC DNA]</scope>
    <source>
        <strain evidence="5">0110345459</strain>
    </source>
</reference>
<feature type="region of interest" description="Disordered" evidence="3">
    <location>
        <begin position="419"/>
        <end position="445"/>
    </location>
</feature>
<feature type="domain" description="C3H1-type" evidence="4">
    <location>
        <begin position="1953"/>
        <end position="1979"/>
    </location>
</feature>
<feature type="compositionally biased region" description="Polar residues" evidence="3">
    <location>
        <begin position="893"/>
        <end position="908"/>
    </location>
</feature>
<sequence>MASDLSSEGTETIGVLDEKEEGEISLEDVSSSEEGHLNYGYGTRVSQCTNCLSSQHNASWCTAPAKIYPSRSCNRREVDLILQDAVQGKENRHQIKESGCIGTKHIASTLQEKNDDLVPISSDSDMEIVGLADNSKQIIIHSTSKSRVKKKRKKKRNHTPVMSIEDVVSSSTMDIVMTECVNTLKHDVTKNTCRPHHREISPVHGSNRSRVIPRTPPRRHRSLIRPRSPFKRSKSPLIHTRSPTIRRSPRRLKSPKRSPYRSSTKAMPRKTSHPELSSHNYGNMHKLLKKVRQLDSMGTHSLEETLSKNKEHASSLKEKLTNMMKGVSDNNSDIINSSKEKSTAHVNNNVSNDADEEEDLALLRQKALETKQNKSNKQNDQPKTETARKVNVNINDDQDEEDLKLRMIALRSAVLKKHQNRVQKGIKSGKNKKSNASRSESPFTQSFLDSIPIPGEELLNFASPPHTPLPINENNHTEDMEIDTDVEREKEKLPYSPTDKITANISMDTELLGIQPSDVSFIRLNEANNSPNFNASIMSSQDDQKSYQGKIIENRSYLPNIVYYATSQNPLCPTNANMQYLSTNPEETSKPDFMKIHNSHADVYQNTCNIDKNNTTPEFVDINSSQEMPYSPTDTPVYDPDLSHVLPQTLGPLTTSNSSLVSLESYASNAYGNSEQYSQVSITQNAETTKQANNINEDEQLNKAETLSLDPVIGSATTSLTESVSPSSSMITIDDLPETDADANPLTDPLRNIKSIENIPNDSSNNIKETTSEPLYMKGIPDVTKDINKIPTLINRTLVPAPILKTNKQLQLPLPARKVAVQQEPTFKSAKMQSVDINEESSTKMNASFKPIKLQSIPQKSHSVLDCTAFQEFLHEDTTDEVSANKTDTLVADSNDSSTLVQNNTSPKSSDKICDIKSPTQKKKKLLKKGLKRKNTEKVPLLAKRHESSCTNSDNINIVDKEDDKDKTDDKENMEEVQKQMDMEESINTSNLEASKIIDDENNKISSETNEDVQTDDTSVNDSLEQAKSTEDRRQSLDEDEEALRAILLASLPKRTKTTNNIPSSTITTTVSTVSNQVLANETVSTNVSSTLVGGSDTTNTTNADVATSLSITSGRKRSVPIMKGPQKKLVKRISIPASTKVVNNAKKYQNAMIQKKLNLQKATLYNKQKIAESKIICKVQSNDSKWSANAKTLSDIQRIVINLESDTESDSESERQKNTAVPSSNSVTAEKPQATVNSTAEFEKNLDQFLRAVRKKQESMAAARPTSILQTAKKDTVLATKQDKSNSSNVHTPLAVRHLPASQQEEYRRLKQQILEREKLKLHRTIENNNLTKNKSVEVPTKPAFPSSPNKESHAKLNQTILTKSPSAQQLNKENCSKNVVDSVKNTFVSSTNVQLCTNKINNVDKQGNTSPNQTKIISRPTINSNILVPTETNPSNIESEAIGNSVQSTNTSLKIFETSTPKAHTKILPGLKILSTNEVNEKYMQVQVTNDRNERVVTINDKVTLSNKTVINRDESVSEKDVITNDTPSGDNNVIDSDASTTILSRENQSTGRKESIDTSESTIRLSQYEEDKRTSLNSNAENREDVHFLLFKNNTSPKGTRSIEENWEALKKYVKTELNTLIDLSRAEQEQRLMDTEQKLVLKRYTILDDLAEMSGNLRQWHMERDLQTNLAAEVKKLREQLKVAEERLQVQRNRINSIGPKVVAAHGKINAGRQECFKLATICSTLGSSIVGTEYKVPEAGAQLLDCRLKEVANHTRQLSRKKVPSIDISETYESRLGEETVSTTFTEVSETTDLLEECNVDNLDTTILNKNEFLIKSNETEKTVQIEVTTVNVNEASKDESMVLNNSAPSNNERSISEENNTEQEVSAKETNLSDTPVVITGNLNSENAQDLNNKEVTDSNVVVRPATLEPGSEKRNCTKPEGEFQAKKTLLPYESILTYFKVPRNTNPNGVLCPYELMGTCSDGDCQFVHQTENQAK</sequence>
<feature type="region of interest" description="Disordered" evidence="3">
    <location>
        <begin position="893"/>
        <end position="1039"/>
    </location>
</feature>
<name>A0A0L7R7M9_9HYME</name>
<feature type="region of interest" description="Disordered" evidence="3">
    <location>
        <begin position="1843"/>
        <end position="1881"/>
    </location>
</feature>
<keyword evidence="2" id="KW-0175">Coiled coil</keyword>
<feature type="compositionally biased region" description="Polar residues" evidence="3">
    <location>
        <begin position="1"/>
        <end position="10"/>
    </location>
</feature>
<organism evidence="5 6">
    <name type="scientific">Habropoda laboriosa</name>
    <dbReference type="NCBI Taxonomy" id="597456"/>
    <lineage>
        <taxon>Eukaryota</taxon>
        <taxon>Metazoa</taxon>
        <taxon>Ecdysozoa</taxon>
        <taxon>Arthropoda</taxon>
        <taxon>Hexapoda</taxon>
        <taxon>Insecta</taxon>
        <taxon>Pterygota</taxon>
        <taxon>Neoptera</taxon>
        <taxon>Endopterygota</taxon>
        <taxon>Hymenoptera</taxon>
        <taxon>Apocrita</taxon>
        <taxon>Aculeata</taxon>
        <taxon>Apoidea</taxon>
        <taxon>Anthophila</taxon>
        <taxon>Apidae</taxon>
        <taxon>Habropoda</taxon>
    </lineage>
</organism>
<feature type="coiled-coil region" evidence="2">
    <location>
        <begin position="1671"/>
        <end position="1698"/>
    </location>
</feature>
<feature type="region of interest" description="Disordered" evidence="3">
    <location>
        <begin position="193"/>
        <end position="280"/>
    </location>
</feature>